<feature type="transmembrane region" description="Helical" evidence="6">
    <location>
        <begin position="346"/>
        <end position="365"/>
    </location>
</feature>
<dbReference type="InterPro" id="IPR035451">
    <property type="entry name" value="Ada-like_dom_sf"/>
</dbReference>
<dbReference type="GO" id="GO:0043190">
    <property type="term" value="C:ATP-binding cassette (ABC) transporter complex"/>
    <property type="evidence" value="ECO:0007669"/>
    <property type="project" value="InterPro"/>
</dbReference>
<evidence type="ECO:0000313" key="8">
    <source>
        <dbReference type="Proteomes" id="UP000539642"/>
    </source>
</evidence>
<dbReference type="RefSeq" id="WP_183347292.1">
    <property type="nucleotide sequence ID" value="NZ_JACHEO010000001.1"/>
</dbReference>
<feature type="transmembrane region" description="Helical" evidence="6">
    <location>
        <begin position="315"/>
        <end position="334"/>
    </location>
</feature>
<dbReference type="SUPFAM" id="SSF57884">
    <property type="entry name" value="Ada DNA repair protein, N-terminal domain (N-Ada 10)"/>
    <property type="match status" value="1"/>
</dbReference>
<dbReference type="PANTHER" id="PTHR33529:SF6">
    <property type="entry name" value="YJGP_YJGQ FAMILY PERMEASE"/>
    <property type="match status" value="1"/>
</dbReference>
<dbReference type="AlphaFoldDB" id="A0A840UUL9"/>
<evidence type="ECO:0000256" key="4">
    <source>
        <dbReference type="ARBA" id="ARBA00022989"/>
    </source>
</evidence>
<gene>
    <name evidence="7" type="ORF">HNQ81_000145</name>
</gene>
<evidence type="ECO:0000256" key="5">
    <source>
        <dbReference type="ARBA" id="ARBA00023136"/>
    </source>
</evidence>
<proteinExistence type="predicted"/>
<dbReference type="GO" id="GO:0055085">
    <property type="term" value="P:transmembrane transport"/>
    <property type="evidence" value="ECO:0007669"/>
    <property type="project" value="InterPro"/>
</dbReference>
<dbReference type="EMBL" id="JACHEO010000001">
    <property type="protein sequence ID" value="MBB5346438.1"/>
    <property type="molecule type" value="Genomic_DNA"/>
</dbReference>
<feature type="transmembrane region" description="Helical" evidence="6">
    <location>
        <begin position="20"/>
        <end position="48"/>
    </location>
</feature>
<keyword evidence="5 6" id="KW-0472">Membrane</keyword>
<keyword evidence="3 6" id="KW-0812">Transmembrane</keyword>
<keyword evidence="2" id="KW-1003">Cell membrane</keyword>
<organism evidence="7 8">
    <name type="scientific">Desulfoprunum benzoelyticum</name>
    <dbReference type="NCBI Taxonomy" id="1506996"/>
    <lineage>
        <taxon>Bacteria</taxon>
        <taxon>Pseudomonadati</taxon>
        <taxon>Thermodesulfobacteriota</taxon>
        <taxon>Desulfobulbia</taxon>
        <taxon>Desulfobulbales</taxon>
        <taxon>Desulfobulbaceae</taxon>
        <taxon>Desulfoprunum</taxon>
    </lineage>
</organism>
<dbReference type="InterPro" id="IPR030922">
    <property type="entry name" value="LptF"/>
</dbReference>
<evidence type="ECO:0000256" key="2">
    <source>
        <dbReference type="ARBA" id="ARBA00022475"/>
    </source>
</evidence>
<reference evidence="7 8" key="1">
    <citation type="submission" date="2020-08" db="EMBL/GenBank/DDBJ databases">
        <title>Genomic Encyclopedia of Type Strains, Phase IV (KMG-IV): sequencing the most valuable type-strain genomes for metagenomic binning, comparative biology and taxonomic classification.</title>
        <authorList>
            <person name="Goeker M."/>
        </authorList>
    </citation>
    <scope>NUCLEOTIDE SEQUENCE [LARGE SCALE GENOMIC DNA]</scope>
    <source>
        <strain evidence="7 8">DSM 28570</strain>
    </source>
</reference>
<evidence type="ECO:0000313" key="7">
    <source>
        <dbReference type="EMBL" id="MBB5346438.1"/>
    </source>
</evidence>
<dbReference type="InterPro" id="IPR005495">
    <property type="entry name" value="LptG/LptF_permease"/>
</dbReference>
<feature type="transmembrane region" description="Helical" evidence="6">
    <location>
        <begin position="289"/>
        <end position="309"/>
    </location>
</feature>
<dbReference type="Proteomes" id="UP000539642">
    <property type="component" value="Unassembled WGS sequence"/>
</dbReference>
<feature type="transmembrane region" description="Helical" evidence="6">
    <location>
        <begin position="105"/>
        <end position="130"/>
    </location>
</feature>
<sequence>MKSPSLRLPFLLYSYLATEMLAPFFASFLIMNCVFFLVKLIPFLNFVLDLKIGFTDFVRLFSYLFPNMFLYSIPMAAMMGITIGFSRLANDSEILAFKAGGISIYQILPPVIVVAFLIALLTSYFSIVLIPVSEVAMKQLTYQLLKEKIDKGIQEHQFTEALGDLVVYVGKIDQETGEWQDVWVSDMRGQVIPTITMASSGKMNSDVERMKVTIILRNGSLHRPDTPNSQVVQFDRYQLNIPLQPPAAAANSFSRGTLTMPELLAKAREFGGSSTEKGRVLIIEYHKRLVLPTGCLILCLLGLPLGLQAGPGRRAIGIPMGLAVFILYYVLFTFAKMVAKDQTLPIGPAMWGPNTVILLMALFFIRQVSNEQPLIPEKITSFIVINLKKVFSPLFNRLQSAIIAFIERIKPIRTATPTGAAPSTAQPLPLHGDARNRIFHLAGCKDYNDDHCTLEFRDIEVAIAAGFKPCESCRKRIELARSAKSGQ</sequence>
<dbReference type="NCBIfam" id="TIGR04407">
    <property type="entry name" value="LptF_YjgP"/>
    <property type="match status" value="1"/>
</dbReference>
<dbReference type="GO" id="GO:0015920">
    <property type="term" value="P:lipopolysaccharide transport"/>
    <property type="evidence" value="ECO:0007669"/>
    <property type="project" value="TreeGrafter"/>
</dbReference>
<evidence type="ECO:0000256" key="1">
    <source>
        <dbReference type="ARBA" id="ARBA00004651"/>
    </source>
</evidence>
<protein>
    <submittedName>
        <fullName evidence="7">Lipopolysaccharide export system permease protein</fullName>
    </submittedName>
</protein>
<dbReference type="PANTHER" id="PTHR33529">
    <property type="entry name" value="SLR0882 PROTEIN-RELATED"/>
    <property type="match status" value="1"/>
</dbReference>
<name>A0A840UUL9_9BACT</name>
<evidence type="ECO:0000256" key="6">
    <source>
        <dbReference type="SAM" id="Phobius"/>
    </source>
</evidence>
<feature type="transmembrane region" description="Helical" evidence="6">
    <location>
        <begin position="60"/>
        <end position="85"/>
    </location>
</feature>
<keyword evidence="8" id="KW-1185">Reference proteome</keyword>
<dbReference type="Pfam" id="PF03739">
    <property type="entry name" value="LptF_LptG"/>
    <property type="match status" value="1"/>
</dbReference>
<evidence type="ECO:0000256" key="3">
    <source>
        <dbReference type="ARBA" id="ARBA00022692"/>
    </source>
</evidence>
<keyword evidence="4 6" id="KW-1133">Transmembrane helix</keyword>
<comment type="caution">
    <text evidence="7">The sequence shown here is derived from an EMBL/GenBank/DDBJ whole genome shotgun (WGS) entry which is preliminary data.</text>
</comment>
<comment type="subcellular location">
    <subcellularLocation>
        <location evidence="1">Cell membrane</location>
        <topology evidence="1">Multi-pass membrane protein</topology>
    </subcellularLocation>
</comment>
<accession>A0A840UUL9</accession>